<dbReference type="EMBL" id="BSXT01018866">
    <property type="protein sequence ID" value="GMG15100.1"/>
    <property type="molecule type" value="Genomic_DNA"/>
</dbReference>
<feature type="compositionally biased region" description="Polar residues" evidence="1">
    <location>
        <begin position="34"/>
        <end position="48"/>
    </location>
</feature>
<evidence type="ECO:0000313" key="2">
    <source>
        <dbReference type="EMBL" id="GMG15100.1"/>
    </source>
</evidence>
<feature type="compositionally biased region" description="Polar residues" evidence="1">
    <location>
        <begin position="151"/>
        <end position="169"/>
    </location>
</feature>
<reference evidence="2" key="1">
    <citation type="submission" date="2023-04" db="EMBL/GenBank/DDBJ databases">
        <title>Phytophthora fragariaefolia NBRC 109709.</title>
        <authorList>
            <person name="Ichikawa N."/>
            <person name="Sato H."/>
            <person name="Tonouchi N."/>
        </authorList>
    </citation>
    <scope>NUCLEOTIDE SEQUENCE</scope>
    <source>
        <strain evidence="2">NBRC 109709</strain>
    </source>
</reference>
<dbReference type="AlphaFoldDB" id="A0A9W6YPB7"/>
<dbReference type="Proteomes" id="UP001165121">
    <property type="component" value="Unassembled WGS sequence"/>
</dbReference>
<protein>
    <submittedName>
        <fullName evidence="2">Unnamed protein product</fullName>
    </submittedName>
</protein>
<proteinExistence type="predicted"/>
<feature type="compositionally biased region" description="Polar residues" evidence="1">
    <location>
        <begin position="16"/>
        <end position="27"/>
    </location>
</feature>
<keyword evidence="3" id="KW-1185">Reference proteome</keyword>
<organism evidence="2 3">
    <name type="scientific">Phytophthora fragariaefolia</name>
    <dbReference type="NCBI Taxonomy" id="1490495"/>
    <lineage>
        <taxon>Eukaryota</taxon>
        <taxon>Sar</taxon>
        <taxon>Stramenopiles</taxon>
        <taxon>Oomycota</taxon>
        <taxon>Peronosporomycetes</taxon>
        <taxon>Peronosporales</taxon>
        <taxon>Peronosporaceae</taxon>
        <taxon>Phytophthora</taxon>
    </lineage>
</organism>
<sequence length="169" mass="18819">MPKDGVVVTTHDVKNTDTLGKEQNLQVQRFYLRNETSQDAETPENEVQASIAEGTSSRSKKKRASTKQKKQPWARERHVTHSVAENARGVANEATQPQESARDIASPSASRDAMFSKLKYMLFATMAKELQALEDNGVWRVVRKPKDAHPSTVSVSTSPRWSQRAPSNG</sequence>
<accession>A0A9W6YPB7</accession>
<name>A0A9W6YPB7_9STRA</name>
<evidence type="ECO:0000256" key="1">
    <source>
        <dbReference type="SAM" id="MobiDB-lite"/>
    </source>
</evidence>
<gene>
    <name evidence="2" type="ORF">Pfra01_002933700</name>
</gene>
<evidence type="ECO:0000313" key="3">
    <source>
        <dbReference type="Proteomes" id="UP001165121"/>
    </source>
</evidence>
<comment type="caution">
    <text evidence="2">The sequence shown here is derived from an EMBL/GenBank/DDBJ whole genome shotgun (WGS) entry which is preliminary data.</text>
</comment>
<feature type="region of interest" description="Disordered" evidence="1">
    <location>
        <begin position="145"/>
        <end position="169"/>
    </location>
</feature>
<feature type="compositionally biased region" description="Basic residues" evidence="1">
    <location>
        <begin position="58"/>
        <end position="72"/>
    </location>
</feature>
<feature type="region of interest" description="Disordered" evidence="1">
    <location>
        <begin position="1"/>
        <end position="110"/>
    </location>
</feature>